<keyword evidence="4" id="KW-1185">Reference proteome</keyword>
<dbReference type="InterPro" id="IPR006380">
    <property type="entry name" value="SPP-like_dom"/>
</dbReference>
<gene>
    <name evidence="3" type="ORF">KX928_14715</name>
</gene>
<evidence type="ECO:0000256" key="1">
    <source>
        <dbReference type="ARBA" id="ARBA00022801"/>
    </source>
</evidence>
<feature type="domain" description="Sucrose phosphatase-like" evidence="2">
    <location>
        <begin position="12"/>
        <end position="243"/>
    </location>
</feature>
<dbReference type="RefSeq" id="WP_219504141.1">
    <property type="nucleotide sequence ID" value="NZ_JAHXDN010000004.1"/>
</dbReference>
<dbReference type="InterPro" id="IPR006379">
    <property type="entry name" value="HAD-SF_hydro_IIB"/>
</dbReference>
<dbReference type="AlphaFoldDB" id="A0A9X1FVW7"/>
<dbReference type="SFLD" id="SFLDG01141">
    <property type="entry name" value="C2.B.1:_Sucrose_Phosphatase_Li"/>
    <property type="match status" value="1"/>
</dbReference>
<evidence type="ECO:0000313" key="3">
    <source>
        <dbReference type="EMBL" id="MBW4709040.1"/>
    </source>
</evidence>
<dbReference type="Proteomes" id="UP001138661">
    <property type="component" value="Unassembled WGS sequence"/>
</dbReference>
<dbReference type="GO" id="GO:0016787">
    <property type="term" value="F:hydrolase activity"/>
    <property type="evidence" value="ECO:0007669"/>
    <property type="project" value="UniProtKB-KW"/>
</dbReference>
<keyword evidence="1 3" id="KW-0378">Hydrolase</keyword>
<protein>
    <submittedName>
        <fullName evidence="3">HAD family hydrolase</fullName>
    </submittedName>
</protein>
<dbReference type="SFLD" id="SFLDS00003">
    <property type="entry name" value="Haloacid_Dehalogenase"/>
    <property type="match status" value="1"/>
</dbReference>
<reference evidence="3" key="1">
    <citation type="submission" date="2021-07" db="EMBL/GenBank/DDBJ databases">
        <title>Roseobacter insulae sp. nov., isolated from a tidal flat.</title>
        <authorList>
            <person name="Park S."/>
            <person name="Yoon J.-H."/>
        </authorList>
    </citation>
    <scope>NUCLEOTIDE SEQUENCE</scope>
    <source>
        <strain evidence="3">YSTF-M11</strain>
    </source>
</reference>
<evidence type="ECO:0000259" key="2">
    <source>
        <dbReference type="Pfam" id="PF05116"/>
    </source>
</evidence>
<sequence length="252" mass="26638">MSPLDAAHAHPWLLVSDIDDTLTGDPDALLALADALEQAGDALLLSVNSSRPAASVAATLAEEFPANLRPAATITALGTEISVGGAQLGSWQSQFSGWPHRRVFEILSELGHVPHDSIYQTKYKVSFAVSCEQSQANARRALSQAGIACEIIASGPDDFDVIPKGAGKAAATLFLVGHFGVDRARLVVAGDSGNDLAMFLAARHRIAVGNARRELIDALEPRSFYHARMAHAAGVHEGLMHFGALPNCDEKT</sequence>
<proteinExistence type="predicted"/>
<dbReference type="EMBL" id="JAHXDN010000004">
    <property type="protein sequence ID" value="MBW4709040.1"/>
    <property type="molecule type" value="Genomic_DNA"/>
</dbReference>
<accession>A0A9X1FVW7</accession>
<comment type="caution">
    <text evidence="3">The sequence shown here is derived from an EMBL/GenBank/DDBJ whole genome shotgun (WGS) entry which is preliminary data.</text>
</comment>
<dbReference type="InterPro" id="IPR051518">
    <property type="entry name" value="Sucrose_Phosphatase"/>
</dbReference>
<dbReference type="SFLD" id="SFLDG01140">
    <property type="entry name" value="C2.B:_Phosphomannomutase_and_P"/>
    <property type="match status" value="1"/>
</dbReference>
<evidence type="ECO:0000313" key="4">
    <source>
        <dbReference type="Proteomes" id="UP001138661"/>
    </source>
</evidence>
<dbReference type="NCBIfam" id="TIGR01484">
    <property type="entry name" value="HAD-SF-IIB"/>
    <property type="match status" value="1"/>
</dbReference>
<organism evidence="3 4">
    <name type="scientific">Roseobacter insulae</name>
    <dbReference type="NCBI Taxonomy" id="2859783"/>
    <lineage>
        <taxon>Bacteria</taxon>
        <taxon>Pseudomonadati</taxon>
        <taxon>Pseudomonadota</taxon>
        <taxon>Alphaproteobacteria</taxon>
        <taxon>Rhodobacterales</taxon>
        <taxon>Roseobacteraceae</taxon>
        <taxon>Roseobacter</taxon>
    </lineage>
</organism>
<dbReference type="PANTHER" id="PTHR46521">
    <property type="entry name" value="SUCROSE-PHOSPHATASE 2-RELATED"/>
    <property type="match status" value="1"/>
</dbReference>
<dbReference type="Pfam" id="PF05116">
    <property type="entry name" value="S6PP"/>
    <property type="match status" value="1"/>
</dbReference>
<dbReference type="PANTHER" id="PTHR46521:SF4">
    <property type="entry name" value="SUCROSE-PHOSPHATASE 2-RELATED"/>
    <property type="match status" value="1"/>
</dbReference>
<name>A0A9X1FVW7_9RHOB</name>